<sequence length="82" mass="9136">QSLEYRLSVFPDGIPVLSIEALSTFGWSRYAHVSLGMESFGSSGPYKELYKKYGFTPENTAAKAKKVIEFYKNHSAPSLIKA</sequence>
<gene>
    <name evidence="1" type="ORF">RPERSI_LOCUS10016</name>
</gene>
<dbReference type="EMBL" id="CAJVQC010019366">
    <property type="protein sequence ID" value="CAG8700762.1"/>
    <property type="molecule type" value="Genomic_DNA"/>
</dbReference>
<proteinExistence type="predicted"/>
<dbReference type="Proteomes" id="UP000789920">
    <property type="component" value="Unassembled WGS sequence"/>
</dbReference>
<comment type="caution">
    <text evidence="1">The sequence shown here is derived from an EMBL/GenBank/DDBJ whole genome shotgun (WGS) entry which is preliminary data.</text>
</comment>
<reference evidence="1" key="1">
    <citation type="submission" date="2021-06" db="EMBL/GenBank/DDBJ databases">
        <authorList>
            <person name="Kallberg Y."/>
            <person name="Tangrot J."/>
            <person name="Rosling A."/>
        </authorList>
    </citation>
    <scope>NUCLEOTIDE SEQUENCE</scope>
    <source>
        <strain evidence="1">MA461A</strain>
    </source>
</reference>
<keyword evidence="2" id="KW-1185">Reference proteome</keyword>
<organism evidence="1 2">
    <name type="scientific">Racocetra persica</name>
    <dbReference type="NCBI Taxonomy" id="160502"/>
    <lineage>
        <taxon>Eukaryota</taxon>
        <taxon>Fungi</taxon>
        <taxon>Fungi incertae sedis</taxon>
        <taxon>Mucoromycota</taxon>
        <taxon>Glomeromycotina</taxon>
        <taxon>Glomeromycetes</taxon>
        <taxon>Diversisporales</taxon>
        <taxon>Gigasporaceae</taxon>
        <taxon>Racocetra</taxon>
    </lineage>
</organism>
<protein>
    <submittedName>
        <fullName evidence="1">36126_t:CDS:1</fullName>
    </submittedName>
</protein>
<evidence type="ECO:0000313" key="1">
    <source>
        <dbReference type="EMBL" id="CAG8700762.1"/>
    </source>
</evidence>
<accession>A0ACA9PAV4</accession>
<feature type="non-terminal residue" evidence="1">
    <location>
        <position position="1"/>
    </location>
</feature>
<evidence type="ECO:0000313" key="2">
    <source>
        <dbReference type="Proteomes" id="UP000789920"/>
    </source>
</evidence>
<name>A0ACA9PAV4_9GLOM</name>